<organism evidence="1 2">
    <name type="scientific">Mycena rosella</name>
    <name type="common">Pink bonnet</name>
    <name type="synonym">Agaricus rosellus</name>
    <dbReference type="NCBI Taxonomy" id="1033263"/>
    <lineage>
        <taxon>Eukaryota</taxon>
        <taxon>Fungi</taxon>
        <taxon>Dikarya</taxon>
        <taxon>Basidiomycota</taxon>
        <taxon>Agaricomycotina</taxon>
        <taxon>Agaricomycetes</taxon>
        <taxon>Agaricomycetidae</taxon>
        <taxon>Agaricales</taxon>
        <taxon>Marasmiineae</taxon>
        <taxon>Mycenaceae</taxon>
        <taxon>Mycena</taxon>
    </lineage>
</organism>
<proteinExistence type="predicted"/>
<accession>A0AAD7DG55</accession>
<dbReference type="Proteomes" id="UP001221757">
    <property type="component" value="Unassembled WGS sequence"/>
</dbReference>
<comment type="caution">
    <text evidence="1">The sequence shown here is derived from an EMBL/GenBank/DDBJ whole genome shotgun (WGS) entry which is preliminary data.</text>
</comment>
<sequence length="166" mass="18053">MRSFGATSRTAGSANQLYPETLTSLGAATPTHCKRHTLEAAIGLSSSVRREWRLKPGARVSQKRRAQIEQAAPALLGLLTVPYTETTESATNRTVTRTVIKISEAPTVRFQASVAEGNGISTTRENVRSIDVPVANTKKFENSLGSGRTHNLCREIGNWRSYVVKA</sequence>
<name>A0AAD7DG55_MYCRO</name>
<reference evidence="1" key="1">
    <citation type="submission" date="2023-03" db="EMBL/GenBank/DDBJ databases">
        <title>Massive genome expansion in bonnet fungi (Mycena s.s.) driven by repeated elements and novel gene families across ecological guilds.</title>
        <authorList>
            <consortium name="Lawrence Berkeley National Laboratory"/>
            <person name="Harder C.B."/>
            <person name="Miyauchi S."/>
            <person name="Viragh M."/>
            <person name="Kuo A."/>
            <person name="Thoen E."/>
            <person name="Andreopoulos B."/>
            <person name="Lu D."/>
            <person name="Skrede I."/>
            <person name="Drula E."/>
            <person name="Henrissat B."/>
            <person name="Morin E."/>
            <person name="Kohler A."/>
            <person name="Barry K."/>
            <person name="LaButti K."/>
            <person name="Morin E."/>
            <person name="Salamov A."/>
            <person name="Lipzen A."/>
            <person name="Mereny Z."/>
            <person name="Hegedus B."/>
            <person name="Baldrian P."/>
            <person name="Stursova M."/>
            <person name="Weitz H."/>
            <person name="Taylor A."/>
            <person name="Grigoriev I.V."/>
            <person name="Nagy L.G."/>
            <person name="Martin F."/>
            <person name="Kauserud H."/>
        </authorList>
    </citation>
    <scope>NUCLEOTIDE SEQUENCE</scope>
    <source>
        <strain evidence="1">CBHHK067</strain>
    </source>
</reference>
<evidence type="ECO:0000313" key="2">
    <source>
        <dbReference type="Proteomes" id="UP001221757"/>
    </source>
</evidence>
<evidence type="ECO:0000313" key="1">
    <source>
        <dbReference type="EMBL" id="KAJ7690892.1"/>
    </source>
</evidence>
<protein>
    <submittedName>
        <fullName evidence="1">Uncharacterized protein</fullName>
    </submittedName>
</protein>
<keyword evidence="2" id="KW-1185">Reference proteome</keyword>
<gene>
    <name evidence="1" type="ORF">B0H17DRAFT_1134161</name>
</gene>
<dbReference type="EMBL" id="JARKIE010000062">
    <property type="protein sequence ID" value="KAJ7690892.1"/>
    <property type="molecule type" value="Genomic_DNA"/>
</dbReference>
<dbReference type="AlphaFoldDB" id="A0AAD7DG55"/>